<dbReference type="InterPro" id="IPR001609">
    <property type="entry name" value="Myosin_head_motor_dom-like"/>
</dbReference>
<dbReference type="GO" id="GO:0005524">
    <property type="term" value="F:ATP binding"/>
    <property type="evidence" value="ECO:0007669"/>
    <property type="project" value="UniProtKB-UniRule"/>
</dbReference>
<proteinExistence type="inferred from homology"/>
<dbReference type="InterPro" id="IPR036961">
    <property type="entry name" value="Kinesin_motor_dom_sf"/>
</dbReference>
<dbReference type="Gene3D" id="1.20.58.530">
    <property type="match status" value="1"/>
</dbReference>
<evidence type="ECO:0000259" key="7">
    <source>
        <dbReference type="PROSITE" id="PS51456"/>
    </source>
</evidence>
<dbReference type="Gene3D" id="3.40.850.10">
    <property type="entry name" value="Kinesin motor domain"/>
    <property type="match status" value="1"/>
</dbReference>
<keyword evidence="1 6" id="KW-0547">Nucleotide-binding</keyword>
<protein>
    <submittedName>
        <fullName evidence="8">Myosin</fullName>
    </submittedName>
</protein>
<accession>A0A139AVV1</accession>
<dbReference type="GO" id="GO:0016459">
    <property type="term" value="C:myosin complex"/>
    <property type="evidence" value="ECO:0007669"/>
    <property type="project" value="UniProtKB-KW"/>
</dbReference>
<dbReference type="Pfam" id="PF00063">
    <property type="entry name" value="Myosin_head"/>
    <property type="match status" value="1"/>
</dbReference>
<dbReference type="AlphaFoldDB" id="A0A139AVV1"/>
<dbReference type="STRING" id="1344416.A0A139AVV1"/>
<keyword evidence="5 6" id="KW-0009">Actin-binding</keyword>
<name>A0A139AVV1_GONPJ</name>
<dbReference type="PROSITE" id="PS51456">
    <property type="entry name" value="MYOSIN_MOTOR"/>
    <property type="match status" value="1"/>
</dbReference>
<sequence length="623" mass="69711">MLSVGAEDMIQLDDLSEDSILANLKLRYEKKVIYTFTGTILVALNPYEVQPIYGQEYISRYRGAKFSHNPPHIFAIAEAAYSNVVATRKNQGVIISGESGAGKSESTKYILQYLTAVTTQHNQESWVEQQILESNTILEAFGNSKTVRNNNSSRFGKFIQIVFSKTAQISGAQIVNYLLEKSRVVRQAPSERNYHCFYHMVIGATLEEKAKYQLLEPNAYYYLNQSGCLDIPGVSDPKSWQALKLAMTVLGMTPADIEGCFRILSAVLHVGNVKFVAKSGGEQSEVSNKECLDAVCAMLGCEPKKLAECLCYKKLTVRNETTLVNLKPEQAADNRDAVAKNVYDGLFQRLVEVINVALKKKEEGGDGSFVGVLDIFGFEVFQVNSFEQLCINFTNEKLQQFFNQFIFKLEQIEYEKEKIQWSKINFVDNQGVIDLIEGKLGILGTLDEETRFPKGSDDTWLSKMHDAFSKPPNAEHYIKPKMAKGVFGIRHYAGEVMYTAQGFLEKNRDAVQPEVFALVENSPNPFVAKLFTARVEALKNAPGGKAPTSSMNFKSSLNALVTTLTATTPHYVRCIKPNPNKVAFEWSLEMVTAQLRYSGLLDTVKIRKAGYPVRMPFADFVGK</sequence>
<feature type="binding site" evidence="6">
    <location>
        <begin position="97"/>
        <end position="104"/>
    </location>
    <ligand>
        <name>ATP</name>
        <dbReference type="ChEBI" id="CHEBI:30616"/>
    </ligand>
</feature>
<comment type="similarity">
    <text evidence="6">Belongs to the TRAFAC class myosin-kinesin ATPase superfamily. Myosin family.</text>
</comment>
<dbReference type="GO" id="GO:0000146">
    <property type="term" value="F:microfilament motor activity"/>
    <property type="evidence" value="ECO:0007669"/>
    <property type="project" value="TreeGrafter"/>
</dbReference>
<evidence type="ECO:0000256" key="3">
    <source>
        <dbReference type="ARBA" id="ARBA00023123"/>
    </source>
</evidence>
<evidence type="ECO:0000256" key="6">
    <source>
        <dbReference type="PROSITE-ProRule" id="PRU00782"/>
    </source>
</evidence>
<evidence type="ECO:0000256" key="5">
    <source>
        <dbReference type="ARBA" id="ARBA00023203"/>
    </source>
</evidence>
<reference evidence="8 9" key="1">
    <citation type="journal article" date="2015" name="Genome Biol. Evol.">
        <title>Phylogenomic analyses indicate that early fungi evolved digesting cell walls of algal ancestors of land plants.</title>
        <authorList>
            <person name="Chang Y."/>
            <person name="Wang S."/>
            <person name="Sekimoto S."/>
            <person name="Aerts A.L."/>
            <person name="Choi C."/>
            <person name="Clum A."/>
            <person name="LaButti K.M."/>
            <person name="Lindquist E.A."/>
            <person name="Yee Ngan C."/>
            <person name="Ohm R.A."/>
            <person name="Salamov A.A."/>
            <person name="Grigoriev I.V."/>
            <person name="Spatafora J.W."/>
            <person name="Berbee M.L."/>
        </authorList>
    </citation>
    <scope>NUCLEOTIDE SEQUENCE [LARGE SCALE GENOMIC DNA]</scope>
    <source>
        <strain evidence="8 9">JEL478</strain>
    </source>
</reference>
<dbReference type="EMBL" id="KQ965734">
    <property type="protein sequence ID" value="KXS20837.1"/>
    <property type="molecule type" value="Genomic_DNA"/>
</dbReference>
<dbReference type="GO" id="GO:0005737">
    <property type="term" value="C:cytoplasm"/>
    <property type="evidence" value="ECO:0007669"/>
    <property type="project" value="TreeGrafter"/>
</dbReference>
<evidence type="ECO:0000256" key="1">
    <source>
        <dbReference type="ARBA" id="ARBA00022741"/>
    </source>
</evidence>
<dbReference type="SUPFAM" id="SSF52540">
    <property type="entry name" value="P-loop containing nucleoside triphosphate hydrolases"/>
    <property type="match status" value="1"/>
</dbReference>
<dbReference type="Gene3D" id="1.20.120.720">
    <property type="entry name" value="Myosin VI head, motor domain, U50 subdomain"/>
    <property type="match status" value="1"/>
</dbReference>
<keyword evidence="3 6" id="KW-0518">Myosin</keyword>
<dbReference type="GO" id="GO:0007015">
    <property type="term" value="P:actin filament organization"/>
    <property type="evidence" value="ECO:0007669"/>
    <property type="project" value="TreeGrafter"/>
</dbReference>
<dbReference type="InterPro" id="IPR027417">
    <property type="entry name" value="P-loop_NTPase"/>
</dbReference>
<feature type="region of interest" description="Actin-binding" evidence="6">
    <location>
        <begin position="557"/>
        <end position="579"/>
    </location>
</feature>
<dbReference type="GO" id="GO:0051015">
    <property type="term" value="F:actin filament binding"/>
    <property type="evidence" value="ECO:0007669"/>
    <property type="project" value="TreeGrafter"/>
</dbReference>
<evidence type="ECO:0000256" key="4">
    <source>
        <dbReference type="ARBA" id="ARBA00023175"/>
    </source>
</evidence>
<dbReference type="PRINTS" id="PR00193">
    <property type="entry name" value="MYOSINHEAVY"/>
</dbReference>
<dbReference type="FunFam" id="1.10.10.820:FF:000001">
    <property type="entry name" value="Myosin heavy chain"/>
    <property type="match status" value="1"/>
</dbReference>
<dbReference type="OMA" id="CLEFHCF"/>
<evidence type="ECO:0000313" key="9">
    <source>
        <dbReference type="Proteomes" id="UP000070544"/>
    </source>
</evidence>
<keyword evidence="4 6" id="KW-0505">Motor protein</keyword>
<evidence type="ECO:0000313" key="8">
    <source>
        <dbReference type="EMBL" id="KXS20837.1"/>
    </source>
</evidence>
<organism evidence="8 9">
    <name type="scientific">Gonapodya prolifera (strain JEL478)</name>
    <name type="common">Monoblepharis prolifera</name>
    <dbReference type="NCBI Taxonomy" id="1344416"/>
    <lineage>
        <taxon>Eukaryota</taxon>
        <taxon>Fungi</taxon>
        <taxon>Fungi incertae sedis</taxon>
        <taxon>Chytridiomycota</taxon>
        <taxon>Chytridiomycota incertae sedis</taxon>
        <taxon>Monoblepharidomycetes</taxon>
        <taxon>Monoblepharidales</taxon>
        <taxon>Gonapodyaceae</taxon>
        <taxon>Gonapodya</taxon>
    </lineage>
</organism>
<dbReference type="Proteomes" id="UP000070544">
    <property type="component" value="Unassembled WGS sequence"/>
</dbReference>
<keyword evidence="2 6" id="KW-0067">ATP-binding</keyword>
<keyword evidence="9" id="KW-1185">Reference proteome</keyword>
<dbReference type="OrthoDB" id="6108017at2759"/>
<dbReference type="GO" id="GO:0016020">
    <property type="term" value="C:membrane"/>
    <property type="evidence" value="ECO:0007669"/>
    <property type="project" value="TreeGrafter"/>
</dbReference>
<dbReference type="Gene3D" id="1.10.10.820">
    <property type="match status" value="1"/>
</dbReference>
<feature type="domain" description="Myosin motor" evidence="7">
    <location>
        <begin position="4"/>
        <end position="623"/>
    </location>
</feature>
<evidence type="ECO:0000256" key="2">
    <source>
        <dbReference type="ARBA" id="ARBA00022840"/>
    </source>
</evidence>
<dbReference type="SMART" id="SM00242">
    <property type="entry name" value="MYSc"/>
    <property type="match status" value="1"/>
</dbReference>
<dbReference type="PANTHER" id="PTHR13140">
    <property type="entry name" value="MYOSIN"/>
    <property type="match status" value="1"/>
</dbReference>
<gene>
    <name evidence="8" type="ORF">M427DRAFT_94128</name>
</gene>
<dbReference type="PANTHER" id="PTHR13140:SF706">
    <property type="entry name" value="DILUTE CLASS UNCONVENTIONAL MYOSIN, ISOFORM C"/>
    <property type="match status" value="1"/>
</dbReference>